<evidence type="ECO:0000313" key="2">
    <source>
        <dbReference type="Proteomes" id="UP000308836"/>
    </source>
</evidence>
<gene>
    <name evidence="1" type="primary">larC</name>
    <name evidence="1" type="ORF">E5336_00050</name>
</gene>
<organism evidence="1 2">
    <name type="scientific">Dubosiella muris</name>
    <dbReference type="NCBI Taxonomy" id="3038133"/>
    <lineage>
        <taxon>Bacteria</taxon>
        <taxon>Bacillati</taxon>
        <taxon>Bacillota</taxon>
        <taxon>Erysipelotrichia</taxon>
        <taxon>Erysipelotrichales</taxon>
        <taxon>Erysipelotrichaceae</taxon>
        <taxon>Dubosiella</taxon>
    </lineage>
</organism>
<dbReference type="EMBL" id="SRYG01000001">
    <property type="protein sequence ID" value="TGY67208.1"/>
    <property type="molecule type" value="Genomic_DNA"/>
</dbReference>
<proteinExistence type="predicted"/>
<comment type="caution">
    <text evidence="1">The sequence shown here is derived from an EMBL/GenBank/DDBJ whole genome shotgun (WGS) entry which is preliminary data.</text>
</comment>
<name>A0AC61RAW1_9FIRM</name>
<accession>A0AC61RAW1</accession>
<keyword evidence="2" id="KW-1185">Reference proteome</keyword>
<protein>
    <submittedName>
        <fullName evidence="1">Nickel pincer cofactor biosynthesis protein LarC</fullName>
    </submittedName>
</protein>
<dbReference type="Proteomes" id="UP000308836">
    <property type="component" value="Unassembled WGS sequence"/>
</dbReference>
<sequence length="401" mass="44712">MKTLFIECGMGAAGDMLTAALFDLVEEKETMLARMNAIGLEGVHVHIHPVQQCGIQGLHAQVHVHGHEEGEHEHAHDHDHPHAGHGHEHAHSHHTLSDVHRIIHKLNVSETVKENAVAVYRLIAQAEAKAHDMPITNIHFHEVGTLDAIADIVYVCMLLEHLAFDQIVCSPVCTGSGTVRCAHGILPVPAPATAYLLEGIPAYAGTIQTELCTPTGAALLKHFVDRFCEMPVLRTRKIGYGMGTKTFERANCLRVFWAEDEEASDEVYELRCNIDDMSGEELGFAMDRLFESGARDVFLIPLTMKKSRPGVLLSVICATAEKEAMVRAIFRHTTTLGIRESRCSRYVLKRHIEQEETRFGTIRKKGASGYGILKEKYEYEDLAKFAKEMGISLFEVKKRLK</sequence>
<reference evidence="1" key="1">
    <citation type="submission" date="2019-04" db="EMBL/GenBank/DDBJ databases">
        <title>Microbes associate with the intestines of laboratory mice.</title>
        <authorList>
            <person name="Navarre W."/>
            <person name="Wong E."/>
            <person name="Huang K."/>
            <person name="Tropini C."/>
            <person name="Ng K."/>
            <person name="Yu B."/>
        </authorList>
    </citation>
    <scope>NUCLEOTIDE SEQUENCE</scope>
    <source>
        <strain evidence="1">NM09_H32</strain>
    </source>
</reference>
<evidence type="ECO:0000313" key="1">
    <source>
        <dbReference type="EMBL" id="TGY67208.1"/>
    </source>
</evidence>